<name>A0A437M118_9PROT</name>
<keyword evidence="3" id="KW-1185">Reference proteome</keyword>
<dbReference type="Proteomes" id="UP000282957">
    <property type="component" value="Unassembled WGS sequence"/>
</dbReference>
<organism evidence="2 3">
    <name type="scientific">Rhodovarius crocodyli</name>
    <dbReference type="NCBI Taxonomy" id="1979269"/>
    <lineage>
        <taxon>Bacteria</taxon>
        <taxon>Pseudomonadati</taxon>
        <taxon>Pseudomonadota</taxon>
        <taxon>Alphaproteobacteria</taxon>
        <taxon>Acetobacterales</taxon>
        <taxon>Roseomonadaceae</taxon>
        <taxon>Rhodovarius</taxon>
    </lineage>
</organism>
<comment type="caution">
    <text evidence="2">The sequence shown here is derived from an EMBL/GenBank/DDBJ whole genome shotgun (WGS) entry which is preliminary data.</text>
</comment>
<dbReference type="EMBL" id="SACL01000011">
    <property type="protein sequence ID" value="RVT91410.1"/>
    <property type="molecule type" value="Genomic_DNA"/>
</dbReference>
<reference evidence="2 3" key="1">
    <citation type="submission" date="2019-01" db="EMBL/GenBank/DDBJ databases">
        <authorList>
            <person name="Chen W.-M."/>
        </authorList>
    </citation>
    <scope>NUCLEOTIDE SEQUENCE [LARGE SCALE GENOMIC DNA]</scope>
    <source>
        <strain evidence="2 3">CCP-6</strain>
    </source>
</reference>
<accession>A0A437M118</accession>
<proteinExistence type="predicted"/>
<feature type="signal peptide" evidence="1">
    <location>
        <begin position="1"/>
        <end position="24"/>
    </location>
</feature>
<dbReference type="AlphaFoldDB" id="A0A437M118"/>
<evidence type="ECO:0000256" key="1">
    <source>
        <dbReference type="SAM" id="SignalP"/>
    </source>
</evidence>
<keyword evidence="1" id="KW-0732">Signal</keyword>
<evidence type="ECO:0000313" key="2">
    <source>
        <dbReference type="EMBL" id="RVT91410.1"/>
    </source>
</evidence>
<sequence>MMMIRLAAALAVIGMAAGSQNAGAQPASTASARPAAPASIWFSASENLDRCVRSTSPAEALMALRRRGRDDAWIDDRPVASDRERVMVGWGTSDYMGLMIWRNQGACEAELRASQRIPDRYR</sequence>
<protein>
    <submittedName>
        <fullName evidence="2">Uncharacterized protein</fullName>
    </submittedName>
</protein>
<dbReference type="RefSeq" id="WP_127789828.1">
    <property type="nucleotide sequence ID" value="NZ_SACL01000011.1"/>
</dbReference>
<evidence type="ECO:0000313" key="3">
    <source>
        <dbReference type="Proteomes" id="UP000282957"/>
    </source>
</evidence>
<feature type="chain" id="PRO_5019000538" evidence="1">
    <location>
        <begin position="25"/>
        <end position="122"/>
    </location>
</feature>
<gene>
    <name evidence="2" type="ORF">EOD42_22405</name>
</gene>